<dbReference type="InterPro" id="IPR022158">
    <property type="entry name" value="Inositol_phosphatase"/>
</dbReference>
<evidence type="ECO:0000313" key="3">
    <source>
        <dbReference type="EMBL" id="KAI6648478.1"/>
    </source>
</evidence>
<dbReference type="Proteomes" id="UP001165289">
    <property type="component" value="Unassembled WGS sequence"/>
</dbReference>
<comment type="caution">
    <text evidence="3">The sequence shown here is derived from an EMBL/GenBank/DDBJ whole genome shotgun (WGS) entry which is preliminary data.</text>
</comment>
<reference evidence="3 4" key="1">
    <citation type="journal article" date="2023" name="BMC Biol.">
        <title>The compact genome of the sponge Oopsacas minuta (Hexactinellida) is lacking key metazoan core genes.</title>
        <authorList>
            <person name="Santini S."/>
            <person name="Schenkelaars Q."/>
            <person name="Jourda C."/>
            <person name="Duchesne M."/>
            <person name="Belahbib H."/>
            <person name="Rocher C."/>
            <person name="Selva M."/>
            <person name="Riesgo A."/>
            <person name="Vervoort M."/>
            <person name="Leys S.P."/>
            <person name="Kodjabachian L."/>
            <person name="Le Bivic A."/>
            <person name="Borchiellini C."/>
            <person name="Claverie J.M."/>
            <person name="Renard E."/>
        </authorList>
    </citation>
    <scope>NUCLEOTIDE SEQUENCE [LARGE SCALE GENOMIC DNA]</scope>
    <source>
        <strain evidence="3">SPO-2</strain>
    </source>
</reference>
<dbReference type="PANTHER" id="PTHR31108">
    <property type="entry name" value="TUMOR PROTEIN P63-REGULATED GENE 1-LIKE PROTEIN"/>
    <property type="match status" value="1"/>
</dbReference>
<evidence type="ECO:0000256" key="1">
    <source>
        <dbReference type="ARBA" id="ARBA00009163"/>
    </source>
</evidence>
<dbReference type="Pfam" id="PF12456">
    <property type="entry name" value="hSac2"/>
    <property type="match status" value="1"/>
</dbReference>
<protein>
    <submittedName>
        <fullName evidence="3">Tumor protein p63-regulated gene 1-like protein isoform 2</fullName>
    </submittedName>
</protein>
<evidence type="ECO:0000259" key="2">
    <source>
        <dbReference type="PROSITE" id="PS51791"/>
    </source>
</evidence>
<gene>
    <name evidence="3" type="ORF">LOD99_8110</name>
</gene>
<dbReference type="InterPro" id="IPR034753">
    <property type="entry name" value="hSac2"/>
</dbReference>
<name>A0AAV7JHX3_9METZ</name>
<dbReference type="AlphaFoldDB" id="A0AAV7JHX3"/>
<dbReference type="GO" id="GO:0005737">
    <property type="term" value="C:cytoplasm"/>
    <property type="evidence" value="ECO:0007669"/>
    <property type="project" value="TreeGrafter"/>
</dbReference>
<proteinExistence type="inferred from homology"/>
<evidence type="ECO:0000313" key="4">
    <source>
        <dbReference type="Proteomes" id="UP001165289"/>
    </source>
</evidence>
<comment type="similarity">
    <text evidence="1">Belongs to the TPRG1 family.</text>
</comment>
<dbReference type="InterPro" id="IPR040242">
    <property type="entry name" value="TPRG1-like"/>
</dbReference>
<organism evidence="3 4">
    <name type="scientific">Oopsacas minuta</name>
    <dbReference type="NCBI Taxonomy" id="111878"/>
    <lineage>
        <taxon>Eukaryota</taxon>
        <taxon>Metazoa</taxon>
        <taxon>Porifera</taxon>
        <taxon>Hexactinellida</taxon>
        <taxon>Hexasterophora</taxon>
        <taxon>Lyssacinosida</taxon>
        <taxon>Leucopsacidae</taxon>
        <taxon>Oopsacas</taxon>
    </lineage>
</organism>
<accession>A0AAV7JHX3</accession>
<dbReference type="PANTHER" id="PTHR31108:SF1">
    <property type="entry name" value="HSAC2 DOMAIN-CONTAINING PROTEIN"/>
    <property type="match status" value="1"/>
</dbReference>
<dbReference type="EMBL" id="JAKMXF010000330">
    <property type="protein sequence ID" value="KAI6648478.1"/>
    <property type="molecule type" value="Genomic_DNA"/>
</dbReference>
<sequence length="391" mass="44321">MATGFSKNDISISENSSLDFFDISMLDDEIQCSILAEDQCFSNENDCPNQQVLAQANEEWEFIPTELVPPSQVLVKQNSLSKLATLPLVKNDFLSSLKPKLPKRIPLPKLLTSKCSSSVPESSFNAYDVVDRFEAPSTEEVEQELAQCLLHESVVIDGSLTDQKHQLMTQSLQYSHPSIRKGSSDSFLARSDVKWQTAVNTLIKSVEDDQEVHGVWLLSEINHWDNESERIVMLLNDSLLIAKYNFYIQVLQEVRSIGLSGIYSTTYGPFPNSSPYKRRPGIGVRLHWNKDIPLSFAQKWNPWSEKIPFTTFGPHPSTYKIVQCTTESHLNVYSFLQKLRDCLKTYTLVHDTYALFDAVDTLSSQSSKFGIFQQIYNKGNFGCDLVNHNNV</sequence>
<dbReference type="PROSITE" id="PS51791">
    <property type="entry name" value="HSAC2"/>
    <property type="match status" value="1"/>
</dbReference>
<feature type="domain" description="HSac2" evidence="2">
    <location>
        <begin position="188"/>
        <end position="356"/>
    </location>
</feature>
<keyword evidence="4" id="KW-1185">Reference proteome</keyword>